<name>A0A0M9WBE4_9EURO</name>
<evidence type="ECO:0000313" key="2">
    <source>
        <dbReference type="Proteomes" id="UP000037696"/>
    </source>
</evidence>
<accession>A0A0M9WBE4</accession>
<dbReference type="EMBL" id="LHQQ01000250">
    <property type="protein sequence ID" value="KOS38482.1"/>
    <property type="molecule type" value="Genomic_DNA"/>
</dbReference>
<evidence type="ECO:0008006" key="3">
    <source>
        <dbReference type="Google" id="ProtNLM"/>
    </source>
</evidence>
<gene>
    <name evidence="1" type="ORF">ACN38_g10690</name>
</gene>
<reference evidence="1 2" key="1">
    <citation type="submission" date="2015-08" db="EMBL/GenBank/DDBJ databases">
        <title>Genome sequencing of Penicillium nordicum.</title>
        <authorList>
            <person name="Nguyen H.D."/>
            <person name="Seifert K.A."/>
        </authorList>
    </citation>
    <scope>NUCLEOTIDE SEQUENCE [LARGE SCALE GENOMIC DNA]</scope>
    <source>
        <strain evidence="1 2">DAOMC 185683</strain>
    </source>
</reference>
<protein>
    <recommendedName>
        <fullName evidence="3">Zn(2)-C6 fungal-type domain-containing protein</fullName>
    </recommendedName>
</protein>
<comment type="caution">
    <text evidence="1">The sequence shown here is derived from an EMBL/GenBank/DDBJ whole genome shotgun (WGS) entry which is preliminary data.</text>
</comment>
<keyword evidence="2" id="KW-1185">Reference proteome</keyword>
<dbReference type="OrthoDB" id="5059721at2759"/>
<dbReference type="AlphaFoldDB" id="A0A0M9WBE4"/>
<proteinExistence type="predicted"/>
<organism evidence="1 2">
    <name type="scientific">Penicillium nordicum</name>
    <dbReference type="NCBI Taxonomy" id="229535"/>
    <lineage>
        <taxon>Eukaryota</taxon>
        <taxon>Fungi</taxon>
        <taxon>Dikarya</taxon>
        <taxon>Ascomycota</taxon>
        <taxon>Pezizomycotina</taxon>
        <taxon>Eurotiomycetes</taxon>
        <taxon>Eurotiomycetidae</taxon>
        <taxon>Eurotiales</taxon>
        <taxon>Aspergillaceae</taxon>
        <taxon>Penicillium</taxon>
    </lineage>
</organism>
<sequence length="188" mass="21606">MQHRNYNKIARPCGPYDRRRTGHRCARCRLDHIACDGRRPYAGCLQKQIVCQTPSSSRCDMTVLRYRPTKHLGAVRKPLVDISSLYTTLLFIAVNPRTQPLIDILSFDSIGHIFHNDELVHNAVVVLGATHASRMQVDAGPIQDPDCRHLTDEIYTDFCTEALRKLLTIYSYMSTYLCLRFRNITKHC</sequence>
<dbReference type="Proteomes" id="UP000037696">
    <property type="component" value="Unassembled WGS sequence"/>
</dbReference>
<evidence type="ECO:0000313" key="1">
    <source>
        <dbReference type="EMBL" id="KOS38482.1"/>
    </source>
</evidence>